<dbReference type="EMBL" id="QXFY01000458">
    <property type="protein sequence ID" value="KAE9343792.1"/>
    <property type="molecule type" value="Genomic_DNA"/>
</dbReference>
<evidence type="ECO:0000313" key="21">
    <source>
        <dbReference type="Proteomes" id="UP000486351"/>
    </source>
</evidence>
<gene>
    <name evidence="11" type="ORF">PF001_g20265</name>
    <name evidence="10" type="ORF">PF002_g22572</name>
    <name evidence="9" type="ORF">PF004_g20159</name>
    <name evidence="8" type="ORF">PF005_g21259</name>
    <name evidence="7" type="ORF">PF006_g9645</name>
    <name evidence="5" type="ORF">PF007_g21151</name>
    <name evidence="12" type="ORF">PF008_g9521</name>
    <name evidence="3" type="ORF">PF009_g22164</name>
    <name evidence="6" type="ORF">PF010_g9740</name>
    <name evidence="4" type="ORF">PF011_g20180</name>
</gene>
<evidence type="ECO:0000256" key="1">
    <source>
        <dbReference type="SAM" id="Coils"/>
    </source>
</evidence>
<evidence type="ECO:0000313" key="11">
    <source>
        <dbReference type="EMBL" id="KAE9288975.1"/>
    </source>
</evidence>
<dbReference type="EMBL" id="QXGB01001794">
    <property type="protein sequence ID" value="KAE9185440.1"/>
    <property type="molecule type" value="Genomic_DNA"/>
</dbReference>
<dbReference type="Proteomes" id="UP000486351">
    <property type="component" value="Unassembled WGS sequence"/>
</dbReference>
<reference evidence="13 14" key="1">
    <citation type="submission" date="2018-08" db="EMBL/GenBank/DDBJ databases">
        <title>Genomic investigation of the strawberry pathogen Phytophthora fragariae indicates pathogenicity is determined by transcriptional variation in three key races.</title>
        <authorList>
            <person name="Adams T.M."/>
            <person name="Armitage A.D."/>
            <person name="Sobczyk M.K."/>
            <person name="Bates H.J."/>
            <person name="Dunwell J.M."/>
            <person name="Nellist C.F."/>
            <person name="Harrison R.J."/>
        </authorList>
    </citation>
    <scope>NUCLEOTIDE SEQUENCE [LARGE SCALE GENOMIC DNA]</scope>
    <source>
        <strain evidence="11 15">A4</strain>
        <strain evidence="10 16">BC-1</strain>
        <strain evidence="9 20">BC-23</strain>
        <strain evidence="8 14">NOV-27</strain>
        <strain evidence="7 17">NOV-5</strain>
        <strain evidence="5 18">NOV-71</strain>
        <strain evidence="12 21">NOV-77</strain>
        <strain evidence="3 13">NOV-9</strain>
        <strain evidence="6 22">ONT-3</strain>
        <strain evidence="4 19">SCRP245</strain>
    </source>
</reference>
<dbReference type="EMBL" id="QXFW01001777">
    <property type="protein sequence ID" value="KAE8985966.1"/>
    <property type="molecule type" value="Genomic_DNA"/>
</dbReference>
<dbReference type="Proteomes" id="UP000429523">
    <property type="component" value="Unassembled WGS sequence"/>
</dbReference>
<dbReference type="Proteomes" id="UP000433483">
    <property type="component" value="Unassembled WGS sequence"/>
</dbReference>
<keyword evidence="14" id="KW-1185">Reference proteome</keyword>
<evidence type="ECO:0000313" key="8">
    <source>
        <dbReference type="EMBL" id="KAE9185440.1"/>
    </source>
</evidence>
<evidence type="ECO:0000313" key="9">
    <source>
        <dbReference type="EMBL" id="KAE9196366.1"/>
    </source>
</evidence>
<dbReference type="Proteomes" id="UP000441208">
    <property type="component" value="Unassembled WGS sequence"/>
</dbReference>
<dbReference type="EMBL" id="QXFX01000473">
    <property type="protein sequence ID" value="KAE9114340.1"/>
    <property type="molecule type" value="Genomic_DNA"/>
</dbReference>
<feature type="compositionally biased region" description="Acidic residues" evidence="2">
    <location>
        <begin position="227"/>
        <end position="239"/>
    </location>
</feature>
<dbReference type="Proteomes" id="UP000440367">
    <property type="component" value="Unassembled WGS sequence"/>
</dbReference>
<evidence type="ECO:0000313" key="18">
    <source>
        <dbReference type="Proteomes" id="UP000441208"/>
    </source>
</evidence>
<evidence type="ECO:0000313" key="5">
    <source>
        <dbReference type="EMBL" id="KAE9085420.1"/>
    </source>
</evidence>
<keyword evidence="1" id="KW-0175">Coiled coil</keyword>
<feature type="region of interest" description="Disordered" evidence="2">
    <location>
        <begin position="154"/>
        <end position="239"/>
    </location>
</feature>
<evidence type="ECO:0000313" key="3">
    <source>
        <dbReference type="EMBL" id="KAE8927677.1"/>
    </source>
</evidence>
<dbReference type="InterPro" id="IPR037383">
    <property type="entry name" value="CCDC87"/>
</dbReference>
<evidence type="ECO:0000313" key="6">
    <source>
        <dbReference type="EMBL" id="KAE9114340.1"/>
    </source>
</evidence>
<feature type="compositionally biased region" description="Basic and acidic residues" evidence="2">
    <location>
        <begin position="13"/>
        <end position="22"/>
    </location>
</feature>
<evidence type="ECO:0000313" key="13">
    <source>
        <dbReference type="Proteomes" id="UP000429523"/>
    </source>
</evidence>
<dbReference type="PANTHER" id="PTHR16078:SF1">
    <property type="entry name" value="COILED-COIL DOMAIN-CONTAINING PROTEIN 87"/>
    <property type="match status" value="1"/>
</dbReference>
<feature type="coiled-coil region" evidence="1">
    <location>
        <begin position="85"/>
        <end position="112"/>
    </location>
</feature>
<evidence type="ECO:0000313" key="22">
    <source>
        <dbReference type="Proteomes" id="UP000488956"/>
    </source>
</evidence>
<evidence type="ECO:0000313" key="17">
    <source>
        <dbReference type="Proteomes" id="UP000440732"/>
    </source>
</evidence>
<feature type="compositionally biased region" description="Polar residues" evidence="2">
    <location>
        <begin position="176"/>
        <end position="200"/>
    </location>
</feature>
<evidence type="ECO:0000313" key="14">
    <source>
        <dbReference type="Proteomes" id="UP000433483"/>
    </source>
</evidence>
<evidence type="ECO:0000313" key="15">
    <source>
        <dbReference type="Proteomes" id="UP000437068"/>
    </source>
</evidence>
<dbReference type="EMBL" id="QXGC01001771">
    <property type="protein sequence ID" value="KAE9196366.1"/>
    <property type="molecule type" value="Genomic_DNA"/>
</dbReference>
<dbReference type="Proteomes" id="UP000440732">
    <property type="component" value="Unassembled WGS sequence"/>
</dbReference>
<comment type="caution">
    <text evidence="3">The sequence shown here is derived from an EMBL/GenBank/DDBJ whole genome shotgun (WGS) entry which is preliminary data.</text>
</comment>
<evidence type="ECO:0000313" key="20">
    <source>
        <dbReference type="Proteomes" id="UP000476176"/>
    </source>
</evidence>
<feature type="region of interest" description="Disordered" evidence="2">
    <location>
        <begin position="1"/>
        <end position="35"/>
    </location>
</feature>
<evidence type="ECO:0000313" key="10">
    <source>
        <dbReference type="EMBL" id="KAE9197983.1"/>
    </source>
</evidence>
<name>A0A6A3E5Z3_9STRA</name>
<evidence type="ECO:0000313" key="7">
    <source>
        <dbReference type="EMBL" id="KAE9145498.1"/>
    </source>
</evidence>
<feature type="region of interest" description="Disordered" evidence="2">
    <location>
        <begin position="262"/>
        <end position="281"/>
    </location>
</feature>
<protein>
    <submittedName>
        <fullName evidence="3">Uncharacterized protein</fullName>
    </submittedName>
</protein>
<dbReference type="Proteomes" id="UP000488956">
    <property type="component" value="Unassembled WGS sequence"/>
</dbReference>
<dbReference type="Proteomes" id="UP000460718">
    <property type="component" value="Unassembled WGS sequence"/>
</dbReference>
<evidence type="ECO:0000256" key="2">
    <source>
        <dbReference type="SAM" id="MobiDB-lite"/>
    </source>
</evidence>
<accession>A0A6A3E5Z3</accession>
<dbReference type="EMBL" id="QXFZ01001759">
    <property type="protein sequence ID" value="KAE9085420.1"/>
    <property type="molecule type" value="Genomic_DNA"/>
</dbReference>
<evidence type="ECO:0000313" key="16">
    <source>
        <dbReference type="Proteomes" id="UP000440367"/>
    </source>
</evidence>
<dbReference type="Proteomes" id="UP000476176">
    <property type="component" value="Unassembled WGS sequence"/>
</dbReference>
<proteinExistence type="predicted"/>
<feature type="compositionally biased region" description="Polar residues" evidence="2">
    <location>
        <begin position="156"/>
        <end position="166"/>
    </location>
</feature>
<dbReference type="EMBL" id="QXGE01001730">
    <property type="protein sequence ID" value="KAE9288975.1"/>
    <property type="molecule type" value="Genomic_DNA"/>
</dbReference>
<dbReference type="EMBL" id="QXGA01000466">
    <property type="protein sequence ID" value="KAE9145498.1"/>
    <property type="molecule type" value="Genomic_DNA"/>
</dbReference>
<dbReference type="EMBL" id="QXGD01001845">
    <property type="protein sequence ID" value="KAE9197983.1"/>
    <property type="molecule type" value="Genomic_DNA"/>
</dbReference>
<sequence length="756" mass="84310">MSRQPVFGGTLRAKLDQKETERSTSNVQTERPSMGLLATLSAEQERQQAREELKQMPLLSPWTSFKAYEPSFTEELNRELAQRVQDIVLDKLAALQERLEKLQAQRENSGVLPISTLDTLLQSRMIVEAKRKVIPAQIAENTIAAMRAASLHVTPQKETPYSTATAVSKRREHRSNSVFAPSTSNSIPRNSRVKPSSAISPRTRAVADDIDISRRRHRSSSATDYCIDGDSDQEGDDDSSQTLLCVQFPKYSEVAAAMDSNKSNLENDEEQQATRFRTRPVAPSAVEDAAIIATKREPHEPRVRYIMSTRLGALPPTKGILDEYPIPKEVLDALERHRHFHVDESSPLTAFEPIRLPPPAPAELNDSSQPPRNAAANAEWECFYRRSVPLERSPVSFVLASLAVAPEKPLPAPSDLFHQQKLVAAASDETILLNEVRQLYDSTHDAHQDFRAELHRHLDLQYFVDLSFRSSLTSASYFVDDEDDSEEPGGGNVQPSVQIPSHLRRQRIVSTADSNAAGASAKWKFLLNGVHRMANRRGAISVVAKSEATMRAQRSDLLAQLCTLTPQDVEFLTLWYGYSPDAEAEAIATADTDDGEGGVVRLDPVPMSPYWSTRFELAWEQLALSTTERLDLVIKYSSLGYSTRLPDAVTLWETAGALVTEHEDLLRLMRSTLTGPRRHATASLSEDTAMLQALIASAVQVREILLLTYVEVGDFITYQGNFYLARMERDATEIRRLMEENGESKSNQVQPPTPAK</sequence>
<dbReference type="OrthoDB" id="67750at2759"/>
<dbReference type="EMBL" id="QXGF01001809">
    <property type="protein sequence ID" value="KAE8927677.1"/>
    <property type="molecule type" value="Genomic_DNA"/>
</dbReference>
<evidence type="ECO:0000313" key="4">
    <source>
        <dbReference type="EMBL" id="KAE8985966.1"/>
    </source>
</evidence>
<dbReference type="Proteomes" id="UP000437068">
    <property type="component" value="Unassembled WGS sequence"/>
</dbReference>
<evidence type="ECO:0000313" key="19">
    <source>
        <dbReference type="Proteomes" id="UP000460718"/>
    </source>
</evidence>
<dbReference type="AlphaFoldDB" id="A0A6A3E5Z3"/>
<dbReference type="PANTHER" id="PTHR16078">
    <property type="entry name" value="COILED-COIL DOMAIN-CONTAINING PROTEIN 87"/>
    <property type="match status" value="1"/>
</dbReference>
<evidence type="ECO:0000313" key="12">
    <source>
        <dbReference type="EMBL" id="KAE9343792.1"/>
    </source>
</evidence>
<organism evidence="3 13">
    <name type="scientific">Phytophthora fragariae</name>
    <dbReference type="NCBI Taxonomy" id="53985"/>
    <lineage>
        <taxon>Eukaryota</taxon>
        <taxon>Sar</taxon>
        <taxon>Stramenopiles</taxon>
        <taxon>Oomycota</taxon>
        <taxon>Peronosporomycetes</taxon>
        <taxon>Peronosporales</taxon>
        <taxon>Peronosporaceae</taxon>
        <taxon>Phytophthora</taxon>
    </lineage>
</organism>